<dbReference type="EMBL" id="CP081303">
    <property type="protein sequence ID" value="QZE15485.1"/>
    <property type="molecule type" value="Genomic_DNA"/>
</dbReference>
<protein>
    <submittedName>
        <fullName evidence="1">Uncharacterized protein</fullName>
    </submittedName>
</protein>
<evidence type="ECO:0000313" key="2">
    <source>
        <dbReference type="Proteomes" id="UP000826212"/>
    </source>
</evidence>
<accession>A0AC61NPJ1</accession>
<reference evidence="1" key="1">
    <citation type="submission" date="2021-08" db="EMBL/GenBank/DDBJ databases">
        <title>Novel anaerobic bacterium isolated from sea squirt in East Sea, Republic of Korea.</title>
        <authorList>
            <person name="Nguyen T.H."/>
            <person name="Li Z."/>
            <person name="Lee Y.-J."/>
            <person name="Ko J."/>
            <person name="Kim S.-G."/>
        </authorList>
    </citation>
    <scope>NUCLEOTIDE SEQUENCE</scope>
    <source>
        <strain evidence="1">KCTC 25031</strain>
    </source>
</reference>
<evidence type="ECO:0000313" key="1">
    <source>
        <dbReference type="EMBL" id="QZE15485.1"/>
    </source>
</evidence>
<proteinExistence type="predicted"/>
<dbReference type="Proteomes" id="UP000826212">
    <property type="component" value="Chromosome"/>
</dbReference>
<keyword evidence="2" id="KW-1185">Reference proteome</keyword>
<gene>
    <name evidence="1" type="ORF">K4L44_06545</name>
</gene>
<name>A0AC61NPJ1_9BACT</name>
<organism evidence="1 2">
    <name type="scientific">Halosquirtibacter laminarini</name>
    <dbReference type="NCBI Taxonomy" id="3374600"/>
    <lineage>
        <taxon>Bacteria</taxon>
        <taxon>Pseudomonadati</taxon>
        <taxon>Bacteroidota</taxon>
        <taxon>Bacteroidia</taxon>
        <taxon>Marinilabiliales</taxon>
        <taxon>Prolixibacteraceae</taxon>
        <taxon>Halosquirtibacter</taxon>
    </lineage>
</organism>
<sequence>MSVDYREIKTLRKEHKWQNALDIIAQLTEAQKEALWCKREMAWLYYDMIKQESCSWSDRIFYMKHIGALELPPAEEMFWQNVMRLLVSLVAKNFDRSGVANASNLDKVIEAMLTWCPARRMSESATFINVLLSRVKEGVSFQWIALLQWWCCTGIHAESYKESEYQDKKIPALVDRSFGYGMKVLRSMQVPRDPEIIRFMTETMETFVEAGYSYKFFKYYIGCCYEMENDLEKAQHLFRAYMMEAGESYWLWDHIALCEHDMDLKIAFLAKGFLQHDKLEFRISVGQRLVELLSQKGQDELVVWLSNQLIKVRKEKGWKIPAILESKAQERCIDNKLAYTQLTMLSKPSIAWMVEGMTPKYGIVETVDKKNRCYWIAIDSENTLRVQENAVDSNVKRYDMVAYYSKEKGSRNAMWVMTSYSGILPKTFYQAGSGTVKRHRSNVFGFVHDLYIHPDLIKRENLRNGSDVMYRAIYRYHSKKDKYEWRLLDIKKIEYDTK</sequence>